<comment type="caution">
    <text evidence="1">Lacks conserved residue(s) required for the propagation of feature annotation.</text>
</comment>
<evidence type="ECO:0000313" key="4">
    <source>
        <dbReference type="Proteomes" id="UP000178603"/>
    </source>
</evidence>
<reference evidence="3 4" key="1">
    <citation type="journal article" date="2016" name="Nat. Commun.">
        <title>Thousands of microbial genomes shed light on interconnected biogeochemical processes in an aquifer system.</title>
        <authorList>
            <person name="Anantharaman K."/>
            <person name="Brown C.T."/>
            <person name="Hug L.A."/>
            <person name="Sharon I."/>
            <person name="Castelle C.J."/>
            <person name="Probst A.J."/>
            <person name="Thomas B.C."/>
            <person name="Singh A."/>
            <person name="Wilkins M.J."/>
            <person name="Karaoz U."/>
            <person name="Brodie E.L."/>
            <person name="Williams K.H."/>
            <person name="Hubbard S.S."/>
            <person name="Banfield J.F."/>
        </authorList>
    </citation>
    <scope>NUCLEOTIDE SEQUENCE [LARGE SCALE GENOMIC DNA]</scope>
</reference>
<dbReference type="SUPFAM" id="SSF54197">
    <property type="entry name" value="HIT-like"/>
    <property type="match status" value="1"/>
</dbReference>
<dbReference type="InterPro" id="IPR011146">
    <property type="entry name" value="HIT-like"/>
</dbReference>
<comment type="caution">
    <text evidence="3">The sequence shown here is derived from an EMBL/GenBank/DDBJ whole genome shotgun (WGS) entry which is preliminary data.</text>
</comment>
<dbReference type="PRINTS" id="PR00332">
    <property type="entry name" value="HISTRIAD"/>
</dbReference>
<sequence>MDDCVFCKIVKGELPAEVIWEDKKHIAFLSIFPNTEGFTIVATKMHNPSYAFANNDKILSDLVVATKKVAKILDKSFDDVSRCGMFFEGFGVDHLHSKLFPMHGTSELKWWEKIERSKKVFFKKYPGYLSSHDADRAPDEELKSLGDKIRLISGYRKR</sequence>
<evidence type="ECO:0000259" key="2">
    <source>
        <dbReference type="PROSITE" id="PS51084"/>
    </source>
</evidence>
<dbReference type="PROSITE" id="PS51084">
    <property type="entry name" value="HIT_2"/>
    <property type="match status" value="1"/>
</dbReference>
<dbReference type="InterPro" id="IPR001310">
    <property type="entry name" value="Histidine_triad_HIT"/>
</dbReference>
<keyword evidence="3" id="KW-0378">Hydrolase</keyword>
<accession>A0A1F8AUT6</accession>
<dbReference type="EMBL" id="MGGW01000002">
    <property type="protein sequence ID" value="OGM55507.1"/>
    <property type="molecule type" value="Genomic_DNA"/>
</dbReference>
<dbReference type="Gene3D" id="3.30.428.10">
    <property type="entry name" value="HIT-like"/>
    <property type="match status" value="1"/>
</dbReference>
<dbReference type="PANTHER" id="PTHR46648">
    <property type="entry name" value="HIT FAMILY PROTEIN 1"/>
    <property type="match status" value="1"/>
</dbReference>
<dbReference type="PANTHER" id="PTHR46648:SF1">
    <property type="entry name" value="ADENOSINE 5'-MONOPHOSPHORAMIDASE HNT1"/>
    <property type="match status" value="1"/>
</dbReference>
<dbReference type="Proteomes" id="UP000178603">
    <property type="component" value="Unassembled WGS sequence"/>
</dbReference>
<dbReference type="Pfam" id="PF01230">
    <property type="entry name" value="HIT"/>
    <property type="match status" value="1"/>
</dbReference>
<organism evidence="3 4">
    <name type="scientific">Candidatus Woesebacteria bacterium RIFCSPHIGHO2_12_FULL_41_24</name>
    <dbReference type="NCBI Taxonomy" id="1802510"/>
    <lineage>
        <taxon>Bacteria</taxon>
        <taxon>Candidatus Woeseibacteriota</taxon>
    </lineage>
</organism>
<dbReference type="InterPro" id="IPR036265">
    <property type="entry name" value="HIT-like_sf"/>
</dbReference>
<name>A0A1F8AUT6_9BACT</name>
<feature type="domain" description="HIT" evidence="2">
    <location>
        <begin position="5"/>
        <end position="110"/>
    </location>
</feature>
<dbReference type="AlphaFoldDB" id="A0A1F8AUT6"/>
<dbReference type="GO" id="GO:0009117">
    <property type="term" value="P:nucleotide metabolic process"/>
    <property type="evidence" value="ECO:0007669"/>
    <property type="project" value="TreeGrafter"/>
</dbReference>
<dbReference type="GO" id="GO:0016787">
    <property type="term" value="F:hydrolase activity"/>
    <property type="evidence" value="ECO:0007669"/>
    <property type="project" value="UniProtKB-KW"/>
</dbReference>
<evidence type="ECO:0000256" key="1">
    <source>
        <dbReference type="PROSITE-ProRule" id="PRU00464"/>
    </source>
</evidence>
<proteinExistence type="predicted"/>
<evidence type="ECO:0000313" key="3">
    <source>
        <dbReference type="EMBL" id="OGM55507.1"/>
    </source>
</evidence>
<gene>
    <name evidence="3" type="ORF">A3E44_01130</name>
</gene>
<protein>
    <submittedName>
        <fullName evidence="3">Diadenosine tetraphosphate hydrolase</fullName>
    </submittedName>
</protein>